<dbReference type="InterPro" id="IPR043519">
    <property type="entry name" value="NT_sf"/>
</dbReference>
<feature type="domain" description="Polymerase nucleotidyl transferase" evidence="1">
    <location>
        <begin position="19"/>
        <end position="78"/>
    </location>
</feature>
<protein>
    <recommendedName>
        <fullName evidence="1">Polymerase nucleotidyl transferase domain-containing protein</fullName>
    </recommendedName>
</protein>
<dbReference type="CDD" id="cd05403">
    <property type="entry name" value="NT_KNTase_like"/>
    <property type="match status" value="1"/>
</dbReference>
<dbReference type="Gene3D" id="3.30.460.10">
    <property type="entry name" value="Beta Polymerase, domain 2"/>
    <property type="match status" value="1"/>
</dbReference>
<evidence type="ECO:0000313" key="2">
    <source>
        <dbReference type="EMBL" id="CAA9370665.1"/>
    </source>
</evidence>
<dbReference type="GO" id="GO:0016779">
    <property type="term" value="F:nucleotidyltransferase activity"/>
    <property type="evidence" value="ECO:0007669"/>
    <property type="project" value="InterPro"/>
</dbReference>
<organism evidence="2">
    <name type="scientific">uncultured Propionibacteriaceae bacterium</name>
    <dbReference type="NCBI Taxonomy" id="257457"/>
    <lineage>
        <taxon>Bacteria</taxon>
        <taxon>Bacillati</taxon>
        <taxon>Actinomycetota</taxon>
        <taxon>Actinomycetes</taxon>
        <taxon>Propionibacteriales</taxon>
        <taxon>Propionibacteriaceae</taxon>
        <taxon>environmental samples</taxon>
    </lineage>
</organism>
<dbReference type="InterPro" id="IPR002934">
    <property type="entry name" value="Polymerase_NTP_transf_dom"/>
</dbReference>
<dbReference type="AlphaFoldDB" id="A0A6J4MXV2"/>
<name>A0A6J4MXV2_9ACTN</name>
<accession>A0A6J4MXV2</accession>
<dbReference type="Pfam" id="PF01909">
    <property type="entry name" value="NTP_transf_2"/>
    <property type="match status" value="1"/>
</dbReference>
<proteinExistence type="predicted"/>
<dbReference type="SUPFAM" id="SSF81301">
    <property type="entry name" value="Nucleotidyltransferase"/>
    <property type="match status" value="1"/>
</dbReference>
<evidence type="ECO:0000259" key="1">
    <source>
        <dbReference type="Pfam" id="PF01909"/>
    </source>
</evidence>
<sequence>MTAGSHEPAGLTDEQLLDSVADRLGSLPGVRAVALGGSRAQGTQRPDSDWDFAIYYRGSFNPQHLRDLGWPGEVSELGGWGGGVFNGGAWLRVDGRPVDVHYRDLDRIDVEIAEAAAGRVHFEPLLFHLAGIPTYLVLAELAINRVLRGDLPRPEFPKALQEAAPPAWWANAEMTMLYAEANHAPFGRVAQCLGLLAQGASQAAHAVLAARAEWVTNEKNLLTRAHLGGVDAIFAEASADPFRLAQVAAETRTLCAAAVRVATGTG</sequence>
<dbReference type="EMBL" id="CADCUO010000002">
    <property type="protein sequence ID" value="CAA9370665.1"/>
    <property type="molecule type" value="Genomic_DNA"/>
</dbReference>
<gene>
    <name evidence="2" type="ORF">AVDCRST_MAG75-27</name>
</gene>
<reference evidence="2" key="1">
    <citation type="submission" date="2020-02" db="EMBL/GenBank/DDBJ databases">
        <authorList>
            <person name="Meier V. D."/>
        </authorList>
    </citation>
    <scope>NUCLEOTIDE SEQUENCE</scope>
    <source>
        <strain evidence="2">AVDCRST_MAG75</strain>
    </source>
</reference>